<dbReference type="Proteomes" id="UP000260665">
    <property type="component" value="Unassembled WGS sequence"/>
</dbReference>
<dbReference type="InterPro" id="IPR013783">
    <property type="entry name" value="Ig-like_fold"/>
</dbReference>
<dbReference type="OrthoDB" id="1676884at2"/>
<dbReference type="RefSeq" id="WP_117173074.1">
    <property type="nucleotide sequence ID" value="NZ_QFZK01000001.1"/>
</dbReference>
<keyword evidence="2" id="KW-1185">Reference proteome</keyword>
<comment type="caution">
    <text evidence="1">The sequence shown here is derived from an EMBL/GenBank/DDBJ whole genome shotgun (WGS) entry which is preliminary data.</text>
</comment>
<evidence type="ECO:0000313" key="1">
    <source>
        <dbReference type="EMBL" id="RFO98454.1"/>
    </source>
</evidence>
<evidence type="ECO:0000313" key="2">
    <source>
        <dbReference type="Proteomes" id="UP000260665"/>
    </source>
</evidence>
<reference evidence="1 2" key="1">
    <citation type="submission" date="2018-05" db="EMBL/GenBank/DDBJ databases">
        <title>Rhodoferax soyangensis sp.nov., isolated from an oligotrophic freshwater lake.</title>
        <authorList>
            <person name="Park M."/>
        </authorList>
    </citation>
    <scope>NUCLEOTIDE SEQUENCE [LARGE SCALE GENOMIC DNA]</scope>
    <source>
        <strain evidence="1 2">IMCC26218</strain>
    </source>
</reference>
<proteinExistence type="predicted"/>
<dbReference type="Gene3D" id="2.60.40.10">
    <property type="entry name" value="Immunoglobulins"/>
    <property type="match status" value="2"/>
</dbReference>
<dbReference type="PANTHER" id="PTHR39431:SF1">
    <property type="entry name" value="FRPA_C-RELATED PROTEIN"/>
    <property type="match status" value="1"/>
</dbReference>
<dbReference type="PANTHER" id="PTHR39431">
    <property type="entry name" value="FRPA/C-RELATED PROTEIN"/>
    <property type="match status" value="1"/>
</dbReference>
<dbReference type="EMBL" id="QFZK01000001">
    <property type="protein sequence ID" value="RFO98454.1"/>
    <property type="molecule type" value="Genomic_DNA"/>
</dbReference>
<gene>
    <name evidence="1" type="ORF">DIC66_00750</name>
</gene>
<sequence>MGYLGAQYSVDGGAFSANYVAPTSQGAHTVQVKQTDAIGNVSAPTSYSFTLDTVAPTQTASIASYTGNAGTGSDGTFGSGTTTDDATPVLNGRLSGAIGNNDVVRIFDAGILIGMATVEGTSWLFSTPTLIDGSAHSYTAAVMDAAGNEGTASSALGLAVSAPFERLVNASITGNAAGWSFNQGVSSVVYLSDNIDFNGSNAAAGGSAYQVLKNLLVGKSYTVQYELGEIGAVGQHTMLAEVRDGSVWNAGTQMASDTYVQTSATTTLHSFTFTPTSSTATLVFTNTATANTVNTDLALNQASVMLTSEAAKRAATPLVLDLNGDGVQTVDLAHGVLFDVANTGVARQSAWVSSGDGLLVRDTNQDGRIANGAELFGQGTLLANGTHAANGFAALAQFDANHDGKIDAQDAMFRELKVWRDANGDGVSQAGELHGLADMGIVSFNLKATTGYVAENGNLHGLVSSYTTADGAEHELADVWLQQATVAASHVL</sequence>
<organism evidence="1 2">
    <name type="scientific">Rhodoferax lacus</name>
    <dbReference type="NCBI Taxonomy" id="2184758"/>
    <lineage>
        <taxon>Bacteria</taxon>
        <taxon>Pseudomonadati</taxon>
        <taxon>Pseudomonadota</taxon>
        <taxon>Betaproteobacteria</taxon>
        <taxon>Burkholderiales</taxon>
        <taxon>Comamonadaceae</taxon>
        <taxon>Rhodoferax</taxon>
    </lineage>
</organism>
<accession>A0A3E1RGH4</accession>
<protein>
    <recommendedName>
        <fullName evidence="3">Bacterial Ig-like domain-containing protein</fullName>
    </recommendedName>
</protein>
<name>A0A3E1RGH4_9BURK</name>
<dbReference type="AlphaFoldDB" id="A0A3E1RGH4"/>
<evidence type="ECO:0008006" key="3">
    <source>
        <dbReference type="Google" id="ProtNLM"/>
    </source>
</evidence>